<feature type="transmembrane region" description="Helical" evidence="7">
    <location>
        <begin position="116"/>
        <end position="135"/>
    </location>
</feature>
<dbReference type="PANTHER" id="PTHR43731">
    <property type="entry name" value="RHOMBOID PROTEASE"/>
    <property type="match status" value="1"/>
</dbReference>
<dbReference type="InterPro" id="IPR035952">
    <property type="entry name" value="Rhomboid-like_sf"/>
</dbReference>
<dbReference type="GO" id="GO:0016020">
    <property type="term" value="C:membrane"/>
    <property type="evidence" value="ECO:0007669"/>
    <property type="project" value="UniProtKB-SubCell"/>
</dbReference>
<dbReference type="GO" id="GO:0004252">
    <property type="term" value="F:serine-type endopeptidase activity"/>
    <property type="evidence" value="ECO:0007669"/>
    <property type="project" value="InterPro"/>
</dbReference>
<evidence type="ECO:0000256" key="1">
    <source>
        <dbReference type="ARBA" id="ARBA00004141"/>
    </source>
</evidence>
<proteinExistence type="inferred from homology"/>
<evidence type="ECO:0000256" key="2">
    <source>
        <dbReference type="ARBA" id="ARBA00009045"/>
    </source>
</evidence>
<feature type="transmembrane region" description="Helical" evidence="7">
    <location>
        <begin position="214"/>
        <end position="233"/>
    </location>
</feature>
<comment type="subcellular location">
    <subcellularLocation>
        <location evidence="1">Membrane</location>
        <topology evidence="1">Multi-pass membrane protein</topology>
    </subcellularLocation>
</comment>
<dbReference type="Gene3D" id="1.20.1540.10">
    <property type="entry name" value="Rhomboid-like"/>
    <property type="match status" value="1"/>
</dbReference>
<evidence type="ECO:0000256" key="7">
    <source>
        <dbReference type="SAM" id="Phobius"/>
    </source>
</evidence>
<dbReference type="eggNOG" id="COG0705">
    <property type="taxonomic scope" value="Bacteria"/>
</dbReference>
<feature type="transmembrane region" description="Helical" evidence="7">
    <location>
        <begin position="22"/>
        <end position="46"/>
    </location>
</feature>
<feature type="domain" description="Peptidase S54 rhomboid" evidence="8">
    <location>
        <begin position="81"/>
        <end position="230"/>
    </location>
</feature>
<dbReference type="AlphaFoldDB" id="Q11HK8"/>
<dbReference type="InterPro" id="IPR050925">
    <property type="entry name" value="Rhomboid_protease_S54"/>
</dbReference>
<dbReference type="STRING" id="266779.Meso_1723"/>
<evidence type="ECO:0000256" key="6">
    <source>
        <dbReference type="ARBA" id="ARBA00023136"/>
    </source>
</evidence>
<evidence type="ECO:0000256" key="3">
    <source>
        <dbReference type="ARBA" id="ARBA00022692"/>
    </source>
</evidence>
<feature type="transmembrane region" description="Helical" evidence="7">
    <location>
        <begin position="141"/>
        <end position="159"/>
    </location>
</feature>
<feature type="transmembrane region" description="Helical" evidence="7">
    <location>
        <begin position="81"/>
        <end position="104"/>
    </location>
</feature>
<keyword evidence="4" id="KW-0378">Hydrolase</keyword>
<keyword evidence="6 7" id="KW-0472">Membrane</keyword>
<sequence>MTETAAEEKAEPKEEQRRREPVFNLAGVVIAIIVLCTGIHLLRVYVLSPGADDRLLLHFAFLPIRYNGDYPIDFYALVSPITYSFLHGSFAHLAVNMIALAAFGSPLANRIGAVRFLLFWFAATLAAALLHLLFYPSDASPLVGASGAISGMWGAAARFDFRVDRTAEKPGFFGPVLPLSAVVRSRMALVFIGAWFVTNIAVGVTSGTNGEPEIAWIAHIGGFLFGLFAIRFFDRHPPMKHPA</sequence>
<keyword evidence="3 7" id="KW-0812">Transmembrane</keyword>
<dbReference type="PANTHER" id="PTHR43731:SF14">
    <property type="entry name" value="PRESENILIN-ASSOCIATED RHOMBOID-LIKE PROTEIN, MITOCHONDRIAL"/>
    <property type="match status" value="1"/>
</dbReference>
<evidence type="ECO:0000259" key="8">
    <source>
        <dbReference type="Pfam" id="PF01694"/>
    </source>
</evidence>
<dbReference type="SUPFAM" id="SSF144091">
    <property type="entry name" value="Rhomboid-like"/>
    <property type="match status" value="1"/>
</dbReference>
<gene>
    <name evidence="9" type="ordered locus">Meso_1723</name>
</gene>
<accession>Q11HK8</accession>
<protein>
    <submittedName>
        <fullName evidence="9">Rhomboid-like protein</fullName>
    </submittedName>
</protein>
<keyword evidence="5 7" id="KW-1133">Transmembrane helix</keyword>
<dbReference type="HOGENOM" id="CLU_055068_5_1_5"/>
<evidence type="ECO:0000256" key="4">
    <source>
        <dbReference type="ARBA" id="ARBA00022801"/>
    </source>
</evidence>
<dbReference type="InterPro" id="IPR022764">
    <property type="entry name" value="Peptidase_S54_rhomboid_dom"/>
</dbReference>
<evidence type="ECO:0000256" key="5">
    <source>
        <dbReference type="ARBA" id="ARBA00022989"/>
    </source>
</evidence>
<reference evidence="9" key="1">
    <citation type="submission" date="2006-06" db="EMBL/GenBank/DDBJ databases">
        <title>Complete sequence of chromosome of Chelativorans sp. BNC1.</title>
        <authorList>
            <consortium name="US DOE Joint Genome Institute"/>
            <person name="Copeland A."/>
            <person name="Lucas S."/>
            <person name="Lapidus A."/>
            <person name="Barry K."/>
            <person name="Detter J.C."/>
            <person name="Glavina del Rio T."/>
            <person name="Hammon N."/>
            <person name="Israni S."/>
            <person name="Dalin E."/>
            <person name="Tice H."/>
            <person name="Pitluck S."/>
            <person name="Chertkov O."/>
            <person name="Brettin T."/>
            <person name="Bruce D."/>
            <person name="Han C."/>
            <person name="Tapia R."/>
            <person name="Gilna P."/>
            <person name="Schmutz J."/>
            <person name="Larimer F."/>
            <person name="Land M."/>
            <person name="Hauser L."/>
            <person name="Kyrpides N."/>
            <person name="Mikhailova N."/>
            <person name="Richardson P."/>
        </authorList>
    </citation>
    <scope>NUCLEOTIDE SEQUENCE</scope>
    <source>
        <strain evidence="9">BNC1</strain>
    </source>
</reference>
<evidence type="ECO:0000313" key="9">
    <source>
        <dbReference type="EMBL" id="ABG63117.1"/>
    </source>
</evidence>
<dbReference type="EMBL" id="CP000390">
    <property type="protein sequence ID" value="ABG63117.1"/>
    <property type="molecule type" value="Genomic_DNA"/>
</dbReference>
<name>Q11HK8_CHESB</name>
<comment type="similarity">
    <text evidence="2">Belongs to the peptidase S54 family.</text>
</comment>
<feature type="transmembrane region" description="Helical" evidence="7">
    <location>
        <begin position="187"/>
        <end position="208"/>
    </location>
</feature>
<dbReference type="KEGG" id="mes:Meso_1723"/>
<dbReference type="Pfam" id="PF01694">
    <property type="entry name" value="Rhomboid"/>
    <property type="match status" value="1"/>
</dbReference>
<dbReference type="OrthoDB" id="9797190at2"/>
<organism evidence="9">
    <name type="scientific">Chelativorans sp. (strain BNC1)</name>
    <dbReference type="NCBI Taxonomy" id="266779"/>
    <lineage>
        <taxon>Bacteria</taxon>
        <taxon>Pseudomonadati</taxon>
        <taxon>Pseudomonadota</taxon>
        <taxon>Alphaproteobacteria</taxon>
        <taxon>Hyphomicrobiales</taxon>
        <taxon>Phyllobacteriaceae</taxon>
        <taxon>Chelativorans</taxon>
    </lineage>
</organism>